<dbReference type="Proteomes" id="UP000789595">
    <property type="component" value="Unassembled WGS sequence"/>
</dbReference>
<dbReference type="EMBL" id="HBIW01017890">
    <property type="protein sequence ID" value="CAE0699979.1"/>
    <property type="molecule type" value="Transcribed_RNA"/>
</dbReference>
<name>A0A7S4A0J2_9STRA</name>
<evidence type="ECO:0000313" key="2">
    <source>
        <dbReference type="EMBL" id="CAE0699979.1"/>
    </source>
</evidence>
<dbReference type="InterPro" id="IPR037151">
    <property type="entry name" value="AlkB-like_sf"/>
</dbReference>
<reference evidence="3" key="2">
    <citation type="submission" date="2021-11" db="EMBL/GenBank/DDBJ databases">
        <authorList>
            <consortium name="Genoscope - CEA"/>
            <person name="William W."/>
        </authorList>
    </citation>
    <scope>NUCLEOTIDE SEQUENCE</scope>
</reference>
<evidence type="ECO:0000313" key="4">
    <source>
        <dbReference type="Proteomes" id="UP000789595"/>
    </source>
</evidence>
<gene>
    <name evidence="2" type="ORF">PCAL00307_LOCUS15415</name>
    <name evidence="3" type="ORF">PECAL_5P26390</name>
</gene>
<evidence type="ECO:0000313" key="3">
    <source>
        <dbReference type="EMBL" id="CAH0378121.1"/>
    </source>
</evidence>
<dbReference type="Gene3D" id="2.60.120.590">
    <property type="entry name" value="Alpha-ketoglutarate-dependent dioxygenase AlkB-like"/>
    <property type="match status" value="1"/>
</dbReference>
<proteinExistence type="predicted"/>
<reference evidence="2" key="1">
    <citation type="submission" date="2021-01" db="EMBL/GenBank/DDBJ databases">
        <authorList>
            <person name="Corre E."/>
            <person name="Pelletier E."/>
            <person name="Niang G."/>
            <person name="Scheremetjew M."/>
            <person name="Finn R."/>
            <person name="Kale V."/>
            <person name="Holt S."/>
            <person name="Cochrane G."/>
            <person name="Meng A."/>
            <person name="Brown T."/>
            <person name="Cohen L."/>
        </authorList>
    </citation>
    <scope>NUCLEOTIDE SEQUENCE</scope>
    <source>
        <strain evidence="2">CCMP1756</strain>
    </source>
</reference>
<protein>
    <submittedName>
        <fullName evidence="2">Uncharacterized protein</fullName>
    </submittedName>
</protein>
<organism evidence="2">
    <name type="scientific">Pelagomonas calceolata</name>
    <dbReference type="NCBI Taxonomy" id="35677"/>
    <lineage>
        <taxon>Eukaryota</taxon>
        <taxon>Sar</taxon>
        <taxon>Stramenopiles</taxon>
        <taxon>Ochrophyta</taxon>
        <taxon>Pelagophyceae</taxon>
        <taxon>Pelagomonadales</taxon>
        <taxon>Pelagomonadaceae</taxon>
        <taxon>Pelagomonas</taxon>
    </lineage>
</organism>
<keyword evidence="4" id="KW-1185">Reference proteome</keyword>
<dbReference type="AlphaFoldDB" id="A0A7S4A0J2"/>
<dbReference type="SUPFAM" id="SSF51197">
    <property type="entry name" value="Clavaminate synthase-like"/>
    <property type="match status" value="1"/>
</dbReference>
<feature type="region of interest" description="Disordered" evidence="1">
    <location>
        <begin position="115"/>
        <end position="144"/>
    </location>
</feature>
<evidence type="ECO:0000256" key="1">
    <source>
        <dbReference type="SAM" id="MobiDB-lite"/>
    </source>
</evidence>
<sequence length="614" mass="66834">MAELHASKLQRQADAAPSWGAELERLLRALSDDEELLDEASHALQAATTGAAFDASPAVAALVRHCDTSSRRGEVASRVFYLEQDVQQRAAHVAATQYAEEIDDLIQRTDVIDVSAESSSDDEAPPAAAQDSDDDGFEILPPPAADDDAALARRLQAEYRQADRDQKRREEADAEFARRLAEGPVVIDVDQIDRDEQLARRLSEAGPATPCALEPVARVTPTHLGTRRLRVGLPGGQAVTFELEETQPLSMVFPPLREKLGLDARDDPYSTYVLAQGEKRYDRAELLMTVGAACGDHRRVRFRVERRDLVGHIVMGSGSFASAPTIFRLTAHGRPSAIIVVRDPFGDGGLRIAKGIERYAVTGAHHQRRADLKAAALNGGTKAAKAIREWQKAKRREESKAREDDPEHRTATVRYLETATATVRASGGNGSIALAERGTSSSRRHFSRGGQHFAGLAVPDEFKSMAGQVIDMAERAVLDPSYVPRNGPGDNATRMLAARALQNQHDYYMCQGLTYGRSASLPNHIDGVGHWVVLFSLGDECTFNVGTGLVGSGGMQPDQPTDSFTFRSGDALVFNGDPAHVAIHGMDRVHPNTSPAVLPRWLQNIRASVQVRQM</sequence>
<dbReference type="EMBL" id="CAKKNE010000005">
    <property type="protein sequence ID" value="CAH0378121.1"/>
    <property type="molecule type" value="Genomic_DNA"/>
</dbReference>
<accession>A0A7S4A0J2</accession>